<dbReference type="GO" id="GO:0006207">
    <property type="term" value="P:'de novo' pyrimidine nucleobase biosynthetic process"/>
    <property type="evidence" value="ECO:0007669"/>
    <property type="project" value="InterPro"/>
</dbReference>
<dbReference type="SUPFAM" id="SSF51366">
    <property type="entry name" value="Ribulose-phoshate binding barrel"/>
    <property type="match status" value="1"/>
</dbReference>
<accession>A0A084ABQ1</accession>
<dbReference type="HAMAP" id="MF_01215">
    <property type="entry name" value="OMPdecase_type2"/>
    <property type="match status" value="1"/>
</dbReference>
<evidence type="ECO:0000259" key="8">
    <source>
        <dbReference type="SMART" id="SM00934"/>
    </source>
</evidence>
<dbReference type="InterPro" id="IPR011060">
    <property type="entry name" value="RibuloseP-bd_barrel"/>
</dbReference>
<evidence type="ECO:0000256" key="3">
    <source>
        <dbReference type="ARBA" id="ARBA00022793"/>
    </source>
</evidence>
<evidence type="ECO:0000256" key="1">
    <source>
        <dbReference type="ARBA" id="ARBA00004861"/>
    </source>
</evidence>
<evidence type="ECO:0000313" key="9">
    <source>
        <dbReference type="EMBL" id="KEY62730.1"/>
    </source>
</evidence>
<dbReference type="AlphaFoldDB" id="A0A084ABQ1"/>
<dbReference type="RefSeq" id="WP_042748126.1">
    <property type="nucleotide sequence ID" value="NZ_AZSI01000024.1"/>
</dbReference>
<dbReference type="EMBL" id="AZSI01000024">
    <property type="protein sequence ID" value="KEY62730.1"/>
    <property type="molecule type" value="Genomic_DNA"/>
</dbReference>
<evidence type="ECO:0000256" key="6">
    <source>
        <dbReference type="ARBA" id="ARBA00049157"/>
    </source>
</evidence>
<protein>
    <recommendedName>
        <fullName evidence="7">Orotidine 5'-phosphate decarboxylase</fullName>
        <ecNumber evidence="7">4.1.1.23</ecNumber>
    </recommendedName>
    <alternativeName>
        <fullName evidence="7">OMP decarboxylase</fullName>
        <shortName evidence="7">OMPDCase</shortName>
        <shortName evidence="7">OMPdecase</shortName>
    </alternativeName>
</protein>
<evidence type="ECO:0000256" key="7">
    <source>
        <dbReference type="HAMAP-Rule" id="MF_01215"/>
    </source>
</evidence>
<dbReference type="Proteomes" id="UP000028401">
    <property type="component" value="Unassembled WGS sequence"/>
</dbReference>
<dbReference type="Pfam" id="PF00215">
    <property type="entry name" value="OMPdecase"/>
    <property type="match status" value="1"/>
</dbReference>
<dbReference type="Gene3D" id="3.20.20.70">
    <property type="entry name" value="Aldolase class I"/>
    <property type="match status" value="1"/>
</dbReference>
<feature type="active site" description="Proton donor" evidence="7">
    <location>
        <position position="107"/>
    </location>
</feature>
<dbReference type="PATRIC" id="fig|1415168.3.peg.1202"/>
<evidence type="ECO:0000256" key="5">
    <source>
        <dbReference type="ARBA" id="ARBA00023239"/>
    </source>
</evidence>
<dbReference type="InterPro" id="IPR013785">
    <property type="entry name" value="Aldolase_TIM"/>
</dbReference>
<evidence type="ECO:0000256" key="4">
    <source>
        <dbReference type="ARBA" id="ARBA00022975"/>
    </source>
</evidence>
<keyword evidence="4 7" id="KW-0665">Pyrimidine biosynthesis</keyword>
<comment type="catalytic activity">
    <reaction evidence="6 7">
        <text>orotidine 5'-phosphate + H(+) = UMP + CO2</text>
        <dbReference type="Rhea" id="RHEA:11596"/>
        <dbReference type="ChEBI" id="CHEBI:15378"/>
        <dbReference type="ChEBI" id="CHEBI:16526"/>
        <dbReference type="ChEBI" id="CHEBI:57538"/>
        <dbReference type="ChEBI" id="CHEBI:57865"/>
        <dbReference type="EC" id="4.1.1.23"/>
    </reaction>
</comment>
<comment type="pathway">
    <text evidence="1 7">Pyrimidine metabolism; UMP biosynthesis via de novo pathway; UMP from orotate: step 2/2.</text>
</comment>
<dbReference type="EC" id="4.1.1.23" evidence="7"/>
<dbReference type="UniPathway" id="UPA00070">
    <property type="reaction ID" value="UER00120"/>
</dbReference>
<gene>
    <name evidence="7" type="primary">pyrF</name>
    <name evidence="9" type="ORF">U725_01123</name>
</gene>
<evidence type="ECO:0000256" key="2">
    <source>
        <dbReference type="ARBA" id="ARBA00008847"/>
    </source>
</evidence>
<dbReference type="InterPro" id="IPR001754">
    <property type="entry name" value="OMPdeCOase_dom"/>
</dbReference>
<feature type="domain" description="Orotidine 5'-phosphate decarboxylase" evidence="8">
    <location>
        <begin position="17"/>
        <end position="284"/>
    </location>
</feature>
<dbReference type="InterPro" id="IPR011995">
    <property type="entry name" value="OMPdecase_type-2"/>
</dbReference>
<dbReference type="PANTHER" id="PTHR43375:SF1">
    <property type="entry name" value="OROTIDINE 5'-PHOSPHATE DECARBOXYLASE"/>
    <property type="match status" value="1"/>
</dbReference>
<dbReference type="NCBIfam" id="TIGR02127">
    <property type="entry name" value="pyrF_sub2"/>
    <property type="match status" value="1"/>
</dbReference>
<keyword evidence="5 7" id="KW-0456">Lyase</keyword>
<organism evidence="9 10">
    <name type="scientific">Lactococcus cremoris subsp. cremoris GE214</name>
    <dbReference type="NCBI Taxonomy" id="1415168"/>
    <lineage>
        <taxon>Bacteria</taxon>
        <taxon>Bacillati</taxon>
        <taxon>Bacillota</taxon>
        <taxon>Bacilli</taxon>
        <taxon>Lactobacillales</taxon>
        <taxon>Streptococcaceae</taxon>
        <taxon>Lactococcus</taxon>
        <taxon>Lactococcus cremoris subsp. cremoris</taxon>
    </lineage>
</organism>
<keyword evidence="3 7" id="KW-0210">Decarboxylase</keyword>
<dbReference type="GO" id="GO:0004590">
    <property type="term" value="F:orotidine-5'-phosphate decarboxylase activity"/>
    <property type="evidence" value="ECO:0007669"/>
    <property type="project" value="UniProtKB-UniRule"/>
</dbReference>
<comment type="similarity">
    <text evidence="2 7">Belongs to the OMP decarboxylase family. Type 2 subfamily.</text>
</comment>
<dbReference type="SMART" id="SM00934">
    <property type="entry name" value="OMPdecase"/>
    <property type="match status" value="1"/>
</dbReference>
<dbReference type="GO" id="GO:0044205">
    <property type="term" value="P:'de novo' UMP biosynthetic process"/>
    <property type="evidence" value="ECO:0007669"/>
    <property type="project" value="UniProtKB-UniRule"/>
</dbReference>
<dbReference type="CDD" id="cd04725">
    <property type="entry name" value="OMP_decarboxylase_like"/>
    <property type="match status" value="1"/>
</dbReference>
<name>A0A084ABQ1_LACLC</name>
<reference evidence="9 10" key="1">
    <citation type="submission" date="2014-06" db="EMBL/GenBank/DDBJ databases">
        <title>Draft genome sequence of the putrescine producing strain Lactococcus lactis subsp cremoris GE214.</title>
        <authorList>
            <person name="Ladero V."/>
            <person name="Linares D.M."/>
            <person name="del Rio B."/>
            <person name="Mayo B."/>
            <person name="Martin M.C."/>
            <person name="Fernandez M."/>
            <person name="Alvarez M.A."/>
        </authorList>
    </citation>
    <scope>NUCLEOTIDE SEQUENCE [LARGE SCALE GENOMIC DNA]</scope>
    <source>
        <strain evidence="9 10">GE214</strain>
    </source>
</reference>
<comment type="caution">
    <text evidence="9">The sequence shown here is derived from an EMBL/GenBank/DDBJ whole genome shotgun (WGS) entry which is preliminary data.</text>
</comment>
<evidence type="ECO:0000313" key="10">
    <source>
        <dbReference type="Proteomes" id="UP000028401"/>
    </source>
</evidence>
<proteinExistence type="inferred from homology"/>
<sequence>MMFSDRYIQKVVDTKSHLCVGLDPILDNFPIYILKKAESIYGKTPRGAGYAILEFNKMIIDLVADKVPAVKPQLAYYEKYDQYGIEAFWETVEYAKKKNLVVIADAKRGDIGSTSLAYAETFYKDKSYEWCSTLSVDAVTINPYLGSDGLDPFIKLGKENDKGSIILVKTSNPSSGELQDKIEISEKKSISEVVCDYIIKNTDKVGNYGFSDIGAVIGATYPEDLNKFRKLLPQTLFLIPGVGYQGGDVKLLEAAFDNNGLGAVITCSRAIDYAYKDISLSEQEVKNAILEAVDYYNGLINTTLVNSNKVYWKRENN</sequence>
<dbReference type="PANTHER" id="PTHR43375">
    <property type="entry name" value="OROTIDINE 5'-PHOSPHATE DECARBOXYLASE"/>
    <property type="match status" value="1"/>
</dbReference>